<keyword evidence="2" id="KW-1185">Reference proteome</keyword>
<accession>A0ABS8VG65</accession>
<evidence type="ECO:0000313" key="2">
    <source>
        <dbReference type="Proteomes" id="UP000823775"/>
    </source>
</evidence>
<comment type="caution">
    <text evidence="1">The sequence shown here is derived from an EMBL/GenBank/DDBJ whole genome shotgun (WGS) entry which is preliminary data.</text>
</comment>
<reference evidence="1 2" key="1">
    <citation type="journal article" date="2021" name="BMC Genomics">
        <title>Datura genome reveals duplications of psychoactive alkaloid biosynthetic genes and high mutation rate following tissue culture.</title>
        <authorList>
            <person name="Rajewski A."/>
            <person name="Carter-House D."/>
            <person name="Stajich J."/>
            <person name="Litt A."/>
        </authorList>
    </citation>
    <scope>NUCLEOTIDE SEQUENCE [LARGE SCALE GENOMIC DNA]</scope>
    <source>
        <strain evidence="1">AR-01</strain>
    </source>
</reference>
<dbReference type="Proteomes" id="UP000823775">
    <property type="component" value="Unassembled WGS sequence"/>
</dbReference>
<proteinExistence type="predicted"/>
<feature type="non-terminal residue" evidence="1">
    <location>
        <position position="99"/>
    </location>
</feature>
<dbReference type="EMBL" id="JACEIK010004726">
    <property type="protein sequence ID" value="MCD9646241.1"/>
    <property type="molecule type" value="Genomic_DNA"/>
</dbReference>
<protein>
    <submittedName>
        <fullName evidence="1">Uncharacterized protein</fullName>
    </submittedName>
</protein>
<evidence type="ECO:0000313" key="1">
    <source>
        <dbReference type="EMBL" id="MCD9646241.1"/>
    </source>
</evidence>
<sequence>MQPPDQHHCRLNFLFSDQTGRNHPVASLIPPSLAVSSFLILAQPPLSFPSTALTNTSKPSQTAATGDLWIKRLEIRILLSGDMNFPTRLCKAVRPTYET</sequence>
<gene>
    <name evidence="1" type="ORF">HAX54_035930</name>
</gene>
<organism evidence="1 2">
    <name type="scientific">Datura stramonium</name>
    <name type="common">Jimsonweed</name>
    <name type="synonym">Common thornapple</name>
    <dbReference type="NCBI Taxonomy" id="4076"/>
    <lineage>
        <taxon>Eukaryota</taxon>
        <taxon>Viridiplantae</taxon>
        <taxon>Streptophyta</taxon>
        <taxon>Embryophyta</taxon>
        <taxon>Tracheophyta</taxon>
        <taxon>Spermatophyta</taxon>
        <taxon>Magnoliopsida</taxon>
        <taxon>eudicotyledons</taxon>
        <taxon>Gunneridae</taxon>
        <taxon>Pentapetalae</taxon>
        <taxon>asterids</taxon>
        <taxon>lamiids</taxon>
        <taxon>Solanales</taxon>
        <taxon>Solanaceae</taxon>
        <taxon>Solanoideae</taxon>
        <taxon>Datureae</taxon>
        <taxon>Datura</taxon>
    </lineage>
</organism>
<name>A0ABS8VG65_DATST</name>